<comment type="caution">
    <text evidence="2">The sequence shown here is derived from an EMBL/GenBank/DDBJ whole genome shotgun (WGS) entry which is preliminary data.</text>
</comment>
<organism evidence="2 3">
    <name type="scientific">Characodon lateralis</name>
    <dbReference type="NCBI Taxonomy" id="208331"/>
    <lineage>
        <taxon>Eukaryota</taxon>
        <taxon>Metazoa</taxon>
        <taxon>Chordata</taxon>
        <taxon>Craniata</taxon>
        <taxon>Vertebrata</taxon>
        <taxon>Euteleostomi</taxon>
        <taxon>Actinopterygii</taxon>
        <taxon>Neopterygii</taxon>
        <taxon>Teleostei</taxon>
        <taxon>Neoteleostei</taxon>
        <taxon>Acanthomorphata</taxon>
        <taxon>Ovalentaria</taxon>
        <taxon>Atherinomorphae</taxon>
        <taxon>Cyprinodontiformes</taxon>
        <taxon>Goodeidae</taxon>
        <taxon>Characodon</taxon>
    </lineage>
</organism>
<reference evidence="2 3" key="1">
    <citation type="submission" date="2021-06" db="EMBL/GenBank/DDBJ databases">
        <authorList>
            <person name="Palmer J.M."/>
        </authorList>
    </citation>
    <scope>NUCLEOTIDE SEQUENCE [LARGE SCALE GENOMIC DNA]</scope>
    <source>
        <strain evidence="2 3">CL_MEX2019</strain>
        <tissue evidence="2">Muscle</tissue>
    </source>
</reference>
<sequence length="159" mass="18051">MFLDCGRKPEYPERTHAPMGRTWKLIQREPRLGFKPRTFLLQGNRATNCTTIELNVLGDQLDASLAQPRRRESDTPPSSSSSSTTCVSAASYTHCPWWRAPTLHPDVSCVFMESCILCFIKSSGANNRSLINLTVDGMRNTERYRNPQSSYNIHRESLN</sequence>
<evidence type="ECO:0000313" key="3">
    <source>
        <dbReference type="Proteomes" id="UP001352852"/>
    </source>
</evidence>
<evidence type="ECO:0000313" key="2">
    <source>
        <dbReference type="EMBL" id="MED6283437.1"/>
    </source>
</evidence>
<proteinExistence type="predicted"/>
<accession>A0ABU7E891</accession>
<protein>
    <submittedName>
        <fullName evidence="2">Uncharacterized protein</fullName>
    </submittedName>
</protein>
<dbReference type="EMBL" id="JAHUTJ010049702">
    <property type="protein sequence ID" value="MED6283437.1"/>
    <property type="molecule type" value="Genomic_DNA"/>
</dbReference>
<dbReference type="Proteomes" id="UP001352852">
    <property type="component" value="Unassembled WGS sequence"/>
</dbReference>
<feature type="compositionally biased region" description="Low complexity" evidence="1">
    <location>
        <begin position="75"/>
        <end position="85"/>
    </location>
</feature>
<evidence type="ECO:0000256" key="1">
    <source>
        <dbReference type="SAM" id="MobiDB-lite"/>
    </source>
</evidence>
<name>A0ABU7E891_9TELE</name>
<gene>
    <name evidence="2" type="ORF">CHARACLAT_008760</name>
</gene>
<keyword evidence="3" id="KW-1185">Reference proteome</keyword>
<feature type="region of interest" description="Disordered" evidence="1">
    <location>
        <begin position="65"/>
        <end position="85"/>
    </location>
</feature>